<name>K7YIZ8_9PROT</name>
<dbReference type="AlphaFoldDB" id="K7YIZ8"/>
<keyword evidence="2" id="KW-1185">Reference proteome</keyword>
<sequence>MAIYIHYFQINKYKPSILLADQISINSLIYSIVIKNT</sequence>
<dbReference type="EMBL" id="CP003539">
    <property type="protein sequence ID" value="AFX99605.1"/>
    <property type="molecule type" value="Genomic_DNA"/>
</dbReference>
<reference evidence="1 2" key="1">
    <citation type="journal article" date="2012" name="Proc. Natl. Acad. Sci. U.S.A.">
        <title>Genome streamlining and chemical defense in a coral reef symbiosis.</title>
        <authorList>
            <person name="Kwan J.C."/>
            <person name="Donia M.S."/>
            <person name="Han A.W."/>
            <person name="Hirose E."/>
            <person name="Haygood M.G."/>
            <person name="Schmidt E.W."/>
        </authorList>
    </citation>
    <scope>NUCLEOTIDE SEQUENCE [LARGE SCALE GENOMIC DNA]</scope>
    <source>
        <strain evidence="1 2">L2</strain>
    </source>
</reference>
<dbReference type="Proteomes" id="UP000010077">
    <property type="component" value="Chromosome"/>
</dbReference>
<dbReference type="STRING" id="1193729.A1OE_1436"/>
<gene>
    <name evidence="1" type="ORF">A1OE_1436</name>
</gene>
<protein>
    <submittedName>
        <fullName evidence="1">Uncharacterized protein</fullName>
    </submittedName>
</protein>
<evidence type="ECO:0000313" key="2">
    <source>
        <dbReference type="Proteomes" id="UP000010077"/>
    </source>
</evidence>
<dbReference type="KEGG" id="thal:A1OE_1436"/>
<evidence type="ECO:0000313" key="1">
    <source>
        <dbReference type="EMBL" id="AFX99605.1"/>
    </source>
</evidence>
<proteinExistence type="predicted"/>
<accession>K7YIZ8</accession>
<organism evidence="1 2">
    <name type="scientific">Candidatus Endolissoclinum faulkneri L2</name>
    <dbReference type="NCBI Taxonomy" id="1193729"/>
    <lineage>
        <taxon>Bacteria</taxon>
        <taxon>Pseudomonadati</taxon>
        <taxon>Pseudomonadota</taxon>
        <taxon>Alphaproteobacteria</taxon>
        <taxon>Rhodospirillales</taxon>
        <taxon>Rhodospirillaceae</taxon>
        <taxon>Candidatus Endolissoclinum</taxon>
    </lineage>
</organism>
<dbReference type="HOGENOM" id="CLU_3341719_0_0_5"/>